<accession>A0AAN8IX16</accession>
<proteinExistence type="predicted"/>
<dbReference type="EMBL" id="WIXE01022107">
    <property type="protein sequence ID" value="KAK5967789.1"/>
    <property type="molecule type" value="Genomic_DNA"/>
</dbReference>
<organism evidence="1 2">
    <name type="scientific">Trichostrongylus colubriformis</name>
    <name type="common">Black scour worm</name>
    <dbReference type="NCBI Taxonomy" id="6319"/>
    <lineage>
        <taxon>Eukaryota</taxon>
        <taxon>Metazoa</taxon>
        <taxon>Ecdysozoa</taxon>
        <taxon>Nematoda</taxon>
        <taxon>Chromadorea</taxon>
        <taxon>Rhabditida</taxon>
        <taxon>Rhabditina</taxon>
        <taxon>Rhabditomorpha</taxon>
        <taxon>Strongyloidea</taxon>
        <taxon>Trichostrongylidae</taxon>
        <taxon>Trichostrongylus</taxon>
    </lineage>
</organism>
<comment type="caution">
    <text evidence="1">The sequence shown here is derived from an EMBL/GenBank/DDBJ whole genome shotgun (WGS) entry which is preliminary data.</text>
</comment>
<sequence>MEANSSEHSVENKLSALSGSVDFTTHDSDGVKTNVLYRDISDLSGLSNWASSKGGLVGFTTRDSDEVKANVLYRDYALFWNVSEEGARCKGGSLQ</sequence>
<evidence type="ECO:0000313" key="1">
    <source>
        <dbReference type="EMBL" id="KAK5967789.1"/>
    </source>
</evidence>
<gene>
    <name evidence="1" type="ORF">GCK32_012792</name>
</gene>
<dbReference type="AlphaFoldDB" id="A0AAN8IX16"/>
<keyword evidence="2" id="KW-1185">Reference proteome</keyword>
<name>A0AAN8IX16_TRICO</name>
<reference evidence="1 2" key="1">
    <citation type="submission" date="2019-10" db="EMBL/GenBank/DDBJ databases">
        <title>Assembly and Annotation for the nematode Trichostrongylus colubriformis.</title>
        <authorList>
            <person name="Martin J."/>
        </authorList>
    </citation>
    <scope>NUCLEOTIDE SEQUENCE [LARGE SCALE GENOMIC DNA]</scope>
    <source>
        <strain evidence="1">G859</strain>
        <tissue evidence="1">Whole worm</tissue>
    </source>
</reference>
<protein>
    <submittedName>
        <fullName evidence="1">Uncharacterized protein</fullName>
    </submittedName>
</protein>
<dbReference type="Proteomes" id="UP001331761">
    <property type="component" value="Unassembled WGS sequence"/>
</dbReference>
<evidence type="ECO:0000313" key="2">
    <source>
        <dbReference type="Proteomes" id="UP001331761"/>
    </source>
</evidence>